<keyword evidence="3" id="KW-1185">Reference proteome</keyword>
<sequence length="483" mass="52164">MQPLRLLHLTVRFFILIQCTVTVDAQLDAFALPHAQRYAPKPTVPSEYKSFFELDGHARELVDSLIGPRPGGFFPEKSFEVSRPKSADSSDSNTAASGLERALESLFTGSDGGGGQRYNLPAGFNQGFSVASVGNPVAAFSHSKKHESVSLDDELEGSGTEVQSSIRGIPKIFPDLAKPPIALQQPQLKRLIANKIPQLPKFQERPDIPEGGFAPTNLLNEFSSDGYPTSIPDKSEYGALTDESANSGGLIGTIINLIGLVAKNKKQSDATDLGKAVGNLIGSEDSPIPGKNVISNVLYKALTSGSLKENATGAPPLTLEELFNTSTPLTLSAAQQAAIGENLEMIQNLITQPSSPLCNPKPVPVDEFEIDPFMGQWYQVMYSPPLSSGPCSMVNYKKLADINDGGVGTIFEIFEYTTEGTPYVKPRISSGYAILKQPGELIYRTTSYQDDINGLYFNKSLFYSFSQFRSCNKFLPSSSAIAV</sequence>
<accession>A0ABD6E410</accession>
<gene>
    <name evidence="2" type="ORF">AB6A40_000390</name>
</gene>
<evidence type="ECO:0000313" key="3">
    <source>
        <dbReference type="Proteomes" id="UP001608902"/>
    </source>
</evidence>
<dbReference type="PANTHER" id="PTHR37437">
    <property type="entry name" value="LIPOCALIN-RELATED PROTEIN-RELATED"/>
    <property type="match status" value="1"/>
</dbReference>
<reference evidence="2 3" key="1">
    <citation type="submission" date="2024-08" db="EMBL/GenBank/DDBJ databases">
        <title>Gnathostoma spinigerum genome.</title>
        <authorList>
            <person name="Gonzalez-Bertolin B."/>
            <person name="Monzon S."/>
            <person name="Zaballos A."/>
            <person name="Jimenez P."/>
            <person name="Dekumyoy P."/>
            <person name="Varona S."/>
            <person name="Cuesta I."/>
            <person name="Sumanam S."/>
            <person name="Adisakwattana P."/>
            <person name="Gasser R.B."/>
            <person name="Hernandez-Gonzalez A."/>
            <person name="Young N.D."/>
            <person name="Perteguer M.J."/>
        </authorList>
    </citation>
    <scope>NUCLEOTIDE SEQUENCE [LARGE SCALE GENOMIC DNA]</scope>
    <source>
        <strain evidence="2">AL3</strain>
        <tissue evidence="2">Liver</tissue>
    </source>
</reference>
<keyword evidence="1" id="KW-0732">Signal</keyword>
<dbReference type="PANTHER" id="PTHR37437:SF4">
    <property type="entry name" value="LIPOCALIN-RELATED PROTEIN"/>
    <property type="match status" value="1"/>
</dbReference>
<dbReference type="InterPro" id="IPR012674">
    <property type="entry name" value="Calycin"/>
</dbReference>
<feature type="chain" id="PRO_5044852045" evidence="1">
    <location>
        <begin position="26"/>
        <end position="483"/>
    </location>
</feature>
<proteinExistence type="predicted"/>
<name>A0ABD6E410_9BILA</name>
<feature type="signal peptide" evidence="1">
    <location>
        <begin position="1"/>
        <end position="25"/>
    </location>
</feature>
<comment type="caution">
    <text evidence="2">The sequence shown here is derived from an EMBL/GenBank/DDBJ whole genome shotgun (WGS) entry which is preliminary data.</text>
</comment>
<dbReference type="EMBL" id="JBGFUD010000106">
    <property type="protein sequence ID" value="MFH4973681.1"/>
    <property type="molecule type" value="Genomic_DNA"/>
</dbReference>
<organism evidence="2 3">
    <name type="scientific">Gnathostoma spinigerum</name>
    <dbReference type="NCBI Taxonomy" id="75299"/>
    <lineage>
        <taxon>Eukaryota</taxon>
        <taxon>Metazoa</taxon>
        <taxon>Ecdysozoa</taxon>
        <taxon>Nematoda</taxon>
        <taxon>Chromadorea</taxon>
        <taxon>Rhabditida</taxon>
        <taxon>Spirurina</taxon>
        <taxon>Gnathostomatomorpha</taxon>
        <taxon>Gnathostomatoidea</taxon>
        <taxon>Gnathostomatidae</taxon>
        <taxon>Gnathostoma</taxon>
    </lineage>
</organism>
<evidence type="ECO:0000313" key="2">
    <source>
        <dbReference type="EMBL" id="MFH4973681.1"/>
    </source>
</evidence>
<dbReference type="SUPFAM" id="SSF50814">
    <property type="entry name" value="Lipocalins"/>
    <property type="match status" value="1"/>
</dbReference>
<dbReference type="Proteomes" id="UP001608902">
    <property type="component" value="Unassembled WGS sequence"/>
</dbReference>
<evidence type="ECO:0000256" key="1">
    <source>
        <dbReference type="SAM" id="SignalP"/>
    </source>
</evidence>
<protein>
    <submittedName>
        <fullName evidence="2">Uncharacterized protein</fullName>
    </submittedName>
</protein>
<dbReference type="AlphaFoldDB" id="A0ABD6E410"/>